<evidence type="ECO:0000313" key="2">
    <source>
        <dbReference type="Proteomes" id="UP000198615"/>
    </source>
</evidence>
<reference evidence="1 2" key="1">
    <citation type="submission" date="2016-10" db="EMBL/GenBank/DDBJ databases">
        <authorList>
            <person name="Varghese N."/>
            <person name="Submissions S."/>
        </authorList>
    </citation>
    <scope>NUCLEOTIDE SEQUENCE [LARGE SCALE GENOMIC DNA]</scope>
    <source>
        <strain evidence="1 2">DSM 18839</strain>
    </source>
</reference>
<dbReference type="OrthoDB" id="9998471at2"/>
<evidence type="ECO:0000313" key="1">
    <source>
        <dbReference type="EMBL" id="SDG27025.1"/>
    </source>
</evidence>
<protein>
    <submittedName>
        <fullName evidence="1">Uncharacterized protein</fullName>
    </submittedName>
</protein>
<sequence length="222" mass="23857">MTFSRAERREPDKGSSQPLFLSLFLLLLAFFIMLNALSTVEQGRSDRVMESVKRAFPSAVRKNIADDPLDADPGQVIGESVRSALGTVFREVLPAVVVEVEASGNPIFVTIPARQVYAPAAGGITPVMEKLAARLAPILNNPPAGSVLDLQILYGVDDAVSQPRREELIFRASETVRTFVDREVDPSVLSAGLEPFDPASVRLIFRTRPAGASGPALEDGAS</sequence>
<dbReference type="Proteomes" id="UP000198615">
    <property type="component" value="Unassembled WGS sequence"/>
</dbReference>
<organism evidence="1 2">
    <name type="scientific">Thalassobaculum litoreum DSM 18839</name>
    <dbReference type="NCBI Taxonomy" id="1123362"/>
    <lineage>
        <taxon>Bacteria</taxon>
        <taxon>Pseudomonadati</taxon>
        <taxon>Pseudomonadota</taxon>
        <taxon>Alphaproteobacteria</taxon>
        <taxon>Rhodospirillales</taxon>
        <taxon>Thalassobaculaceae</taxon>
        <taxon>Thalassobaculum</taxon>
    </lineage>
</organism>
<dbReference type="EMBL" id="FNBW01000013">
    <property type="protein sequence ID" value="SDG27025.1"/>
    <property type="molecule type" value="Genomic_DNA"/>
</dbReference>
<comment type="caution">
    <text evidence="1">The sequence shown here is derived from an EMBL/GenBank/DDBJ whole genome shotgun (WGS) entry which is preliminary data.</text>
</comment>
<name>A0A8G2EZI3_9PROT</name>
<dbReference type="RefSeq" id="WP_093152877.1">
    <property type="nucleotide sequence ID" value="NZ_FNBW01000013.1"/>
</dbReference>
<proteinExistence type="predicted"/>
<keyword evidence="2" id="KW-1185">Reference proteome</keyword>
<accession>A0A8G2EZI3</accession>
<dbReference type="AlphaFoldDB" id="A0A8G2EZI3"/>
<gene>
    <name evidence="1" type="ORF">SAMN05660686_03847</name>
</gene>